<gene>
    <name evidence="1" type="ORF">NUW58_g4444</name>
</gene>
<dbReference type="EMBL" id="JAPDGR010000773">
    <property type="protein sequence ID" value="KAJ2987552.1"/>
    <property type="molecule type" value="Genomic_DNA"/>
</dbReference>
<protein>
    <submittedName>
        <fullName evidence="1">Uncharacterized protein</fullName>
    </submittedName>
</protein>
<accession>A0ACC1P7M4</accession>
<keyword evidence="2" id="KW-1185">Reference proteome</keyword>
<proteinExistence type="predicted"/>
<name>A0ACC1P7M4_9PEZI</name>
<reference evidence="1" key="1">
    <citation type="submission" date="2022-10" db="EMBL/GenBank/DDBJ databases">
        <title>Genome Sequence of Xylaria curta.</title>
        <authorList>
            <person name="Buettner E."/>
        </authorList>
    </citation>
    <scope>NUCLEOTIDE SEQUENCE</scope>
    <source>
        <strain evidence="1">Babe10</strain>
    </source>
</reference>
<dbReference type="Proteomes" id="UP001143856">
    <property type="component" value="Unassembled WGS sequence"/>
</dbReference>
<sequence>MIQGDLSSLRRGSGASSSKAGSFRGSWRGSAGHWRYGKDRACKKEDDQVLTGRLVAELKMEELTTSSAVIAGEARITNCAYAASYSLNDEKPFKMIVPGQPAVWRPPPLPCRLPGDSGDYMRDHNGARFPDHPIQPAVQALFSLNEAFDPSSIDIMGCASTLGDIMRFVRSIDSTFRFDVEMVGNTLFFVRNCKNDVIPNVRGYGHSFLNAFTSSAPNSGTAKSHQRVVSYDFSDLKCLVRFECDGYLTSSDGLGAVVTEPQFNPSTSPSDSIDVQEAGMIVAQDLVLEIKTKSQAIGGIQKSDHLPRLWVRQIPYFVSAYHNRGTFQDVRVEDMRKDTADWETQHQYDLKRFASTLRRMISEVKQARHLNLEVYREGTGPLQLRERTGTLRQALPSAWKDRWAVGSGPSYERLTSGNDSDEDGETYPSTRLSSDGSDDLADDFSLDYTACSPECGYCGHCA</sequence>
<evidence type="ECO:0000313" key="1">
    <source>
        <dbReference type="EMBL" id="KAJ2987552.1"/>
    </source>
</evidence>
<comment type="caution">
    <text evidence="1">The sequence shown here is derived from an EMBL/GenBank/DDBJ whole genome shotgun (WGS) entry which is preliminary data.</text>
</comment>
<evidence type="ECO:0000313" key="2">
    <source>
        <dbReference type="Proteomes" id="UP001143856"/>
    </source>
</evidence>
<organism evidence="1 2">
    <name type="scientific">Xylaria curta</name>
    <dbReference type="NCBI Taxonomy" id="42375"/>
    <lineage>
        <taxon>Eukaryota</taxon>
        <taxon>Fungi</taxon>
        <taxon>Dikarya</taxon>
        <taxon>Ascomycota</taxon>
        <taxon>Pezizomycotina</taxon>
        <taxon>Sordariomycetes</taxon>
        <taxon>Xylariomycetidae</taxon>
        <taxon>Xylariales</taxon>
        <taxon>Xylariaceae</taxon>
        <taxon>Xylaria</taxon>
    </lineage>
</organism>